<feature type="transmembrane region" description="Helical" evidence="1">
    <location>
        <begin position="22"/>
        <end position="41"/>
    </location>
</feature>
<keyword evidence="1" id="KW-1133">Transmembrane helix</keyword>
<evidence type="ECO:0000256" key="1">
    <source>
        <dbReference type="SAM" id="Phobius"/>
    </source>
</evidence>
<gene>
    <name evidence="2" type="ORF">DDF84_006270</name>
</gene>
<accession>A0A482IKV5</accession>
<dbReference type="EMBL" id="CP037900">
    <property type="protein sequence ID" value="QBP09388.1"/>
    <property type="molecule type" value="Genomic_DNA"/>
</dbReference>
<organism evidence="2 3">
    <name type="scientific">Cupriavidus metallidurans</name>
    <dbReference type="NCBI Taxonomy" id="119219"/>
    <lineage>
        <taxon>Bacteria</taxon>
        <taxon>Pseudomonadati</taxon>
        <taxon>Pseudomonadota</taxon>
        <taxon>Betaproteobacteria</taxon>
        <taxon>Burkholderiales</taxon>
        <taxon>Burkholderiaceae</taxon>
        <taxon>Cupriavidus</taxon>
    </lineage>
</organism>
<keyword evidence="1" id="KW-0812">Transmembrane</keyword>
<reference evidence="2 3" key="1">
    <citation type="submission" date="2019-03" db="EMBL/GenBank/DDBJ databases">
        <title>Comparative insights into the high quality Complete genome sequence of highly metal resistant Cupriavidus metallidurans strain BS1 isolated from a gold-copper mine.</title>
        <authorList>
            <person name="Mazhar H.S."/>
            <person name="Rensing C."/>
        </authorList>
    </citation>
    <scope>NUCLEOTIDE SEQUENCE [LARGE SCALE GENOMIC DNA]</scope>
    <source>
        <strain evidence="2 3">BS1</strain>
    </source>
</reference>
<dbReference type="AlphaFoldDB" id="A0A482IKV5"/>
<sequence>MAAEPISGSAAGVAAGSAIAKYFGLQLGAGAVAAALGFLVLWPKTAKEGFARLVSSIIASMVFGPALVAFVYSRYPDIFASARALAVAAGVNPQFGILYACAPLLVIAGLPAWWILGAVLRWFDKRRDKDIVEMAEDVKDAVAGVKNG</sequence>
<proteinExistence type="predicted"/>
<dbReference type="RefSeq" id="WP_111733324.1">
    <property type="nucleotide sequence ID" value="NZ_CP037900.1"/>
</dbReference>
<feature type="transmembrane region" description="Helical" evidence="1">
    <location>
        <begin position="95"/>
        <end position="120"/>
    </location>
</feature>
<dbReference type="OrthoDB" id="8656040at2"/>
<evidence type="ECO:0000313" key="3">
    <source>
        <dbReference type="Proteomes" id="UP000253772"/>
    </source>
</evidence>
<name>A0A482IKV5_9BURK</name>
<evidence type="ECO:0000313" key="2">
    <source>
        <dbReference type="EMBL" id="QBP09388.1"/>
    </source>
</evidence>
<evidence type="ECO:0008006" key="4">
    <source>
        <dbReference type="Google" id="ProtNLM"/>
    </source>
</evidence>
<feature type="transmembrane region" description="Helical" evidence="1">
    <location>
        <begin position="53"/>
        <end position="75"/>
    </location>
</feature>
<keyword evidence="1" id="KW-0472">Membrane</keyword>
<protein>
    <recommendedName>
        <fullName evidence="4">Phage-related membrane protein</fullName>
    </recommendedName>
</protein>
<dbReference type="Proteomes" id="UP000253772">
    <property type="component" value="Chromosome c1"/>
</dbReference>